<dbReference type="AlphaFoldDB" id="A0A183G3A0"/>
<keyword evidence="2" id="KW-1185">Reference proteome</keyword>
<gene>
    <name evidence="1" type="ORF">HPBE_LOCUS15871</name>
</gene>
<dbReference type="EMBL" id="UZAH01029093">
    <property type="protein sequence ID" value="VDP04203.1"/>
    <property type="molecule type" value="Genomic_DNA"/>
</dbReference>
<name>A0A183G3A0_HELPZ</name>
<proteinExistence type="predicted"/>
<evidence type="ECO:0000313" key="2">
    <source>
        <dbReference type="Proteomes" id="UP000050761"/>
    </source>
</evidence>
<protein>
    <submittedName>
        <fullName evidence="1 3">Uncharacterized protein</fullName>
    </submittedName>
</protein>
<dbReference type="Proteomes" id="UP000050761">
    <property type="component" value="Unassembled WGS sequence"/>
</dbReference>
<evidence type="ECO:0000313" key="3">
    <source>
        <dbReference type="WBParaSite" id="HPBE_0001587201-mRNA-1"/>
    </source>
</evidence>
<sequence>MTPATHVELDTTKPGRRCLDMQAQLWADDVRENLREKQQLYEQLYHVFLGGKAVHNWQNYREAKKASNWTRIMRFHQLARAAGQSARIQRCYADLAYVVRPYIVCIALSVLGSGSRYRHLPLVPRIGMDIITTSGLKGSEGLNLENLVIVSMGFNHPTPFPWTLFLPEEGTSSVDNHPLVGTTHELDHMLTYR</sequence>
<accession>A0A183G3A0</accession>
<organism evidence="2 3">
    <name type="scientific">Heligmosomoides polygyrus</name>
    <name type="common">Parasitic roundworm</name>
    <dbReference type="NCBI Taxonomy" id="6339"/>
    <lineage>
        <taxon>Eukaryota</taxon>
        <taxon>Metazoa</taxon>
        <taxon>Ecdysozoa</taxon>
        <taxon>Nematoda</taxon>
        <taxon>Chromadorea</taxon>
        <taxon>Rhabditida</taxon>
        <taxon>Rhabditina</taxon>
        <taxon>Rhabditomorpha</taxon>
        <taxon>Strongyloidea</taxon>
        <taxon>Heligmosomidae</taxon>
        <taxon>Heligmosomoides</taxon>
    </lineage>
</organism>
<accession>A0A3P8E6G6</accession>
<reference evidence="1 2" key="1">
    <citation type="submission" date="2018-11" db="EMBL/GenBank/DDBJ databases">
        <authorList>
            <consortium name="Pathogen Informatics"/>
        </authorList>
    </citation>
    <scope>NUCLEOTIDE SEQUENCE [LARGE SCALE GENOMIC DNA]</scope>
</reference>
<reference evidence="3" key="2">
    <citation type="submission" date="2019-09" db="UniProtKB">
        <authorList>
            <consortium name="WormBaseParasite"/>
        </authorList>
    </citation>
    <scope>IDENTIFICATION</scope>
</reference>
<evidence type="ECO:0000313" key="1">
    <source>
        <dbReference type="EMBL" id="VDP04203.1"/>
    </source>
</evidence>
<dbReference type="WBParaSite" id="HPBE_0001587201-mRNA-1">
    <property type="protein sequence ID" value="HPBE_0001587201-mRNA-1"/>
    <property type="gene ID" value="HPBE_0001587201"/>
</dbReference>